<dbReference type="HOGENOM" id="CLU_1136968_0_0_5"/>
<dbReference type="Pfam" id="PF13417">
    <property type="entry name" value="GST_N_3"/>
    <property type="match status" value="1"/>
</dbReference>
<accession>Q5LRR6</accession>
<dbReference type="eggNOG" id="COG0625">
    <property type="taxonomic scope" value="Bacteria"/>
</dbReference>
<reference evidence="2 3" key="1">
    <citation type="journal article" date="2004" name="Nature">
        <title>Genome sequence of Silicibacter pomeroyi reveals adaptations to the marine environment.</title>
        <authorList>
            <person name="Moran M.A."/>
            <person name="Buchan A."/>
            <person name="Gonzalez J.M."/>
            <person name="Heidelberg J.F."/>
            <person name="Whitman W.B."/>
            <person name="Kiene R.P."/>
            <person name="Henriksen J.R."/>
            <person name="King G.M."/>
            <person name="Belas R."/>
            <person name="Fuqua C."/>
            <person name="Brinkac L."/>
            <person name="Lewis M."/>
            <person name="Johri S."/>
            <person name="Weaver B."/>
            <person name="Pai G."/>
            <person name="Eisen J.A."/>
            <person name="Rahe E."/>
            <person name="Sheldon W.M."/>
            <person name="Ye W."/>
            <person name="Miller T.R."/>
            <person name="Carlton J."/>
            <person name="Rasko D.A."/>
            <person name="Paulsen I.T."/>
            <person name="Ren Q."/>
            <person name="Daugherty S.C."/>
            <person name="Deboy R.T."/>
            <person name="Dodson R.J."/>
            <person name="Durkin A.S."/>
            <person name="Madupu R."/>
            <person name="Nelson W.C."/>
            <person name="Sullivan S.A."/>
            <person name="Rosovitz M.J."/>
            <person name="Haft D.H."/>
            <person name="Selengut J."/>
            <person name="Ward N."/>
        </authorList>
    </citation>
    <scope>NUCLEOTIDE SEQUENCE [LARGE SCALE GENOMIC DNA]</scope>
    <source>
        <strain evidence="3">ATCC 700808 / DSM 15171 / DSS-3</strain>
    </source>
</reference>
<dbReference type="InterPro" id="IPR036282">
    <property type="entry name" value="Glutathione-S-Trfase_C_sf"/>
</dbReference>
<evidence type="ECO:0000313" key="2">
    <source>
        <dbReference type="EMBL" id="AAV95330.1"/>
    </source>
</evidence>
<dbReference type="InterPro" id="IPR050983">
    <property type="entry name" value="GST_Omega/HSP26"/>
</dbReference>
<dbReference type="AlphaFoldDB" id="Q5LRR6"/>
<proteinExistence type="predicted"/>
<dbReference type="InterPro" id="IPR036249">
    <property type="entry name" value="Thioredoxin-like_sf"/>
</dbReference>
<dbReference type="STRING" id="246200.SPO2059"/>
<dbReference type="KEGG" id="sil:SPO2059"/>
<dbReference type="Proteomes" id="UP000001023">
    <property type="component" value="Chromosome"/>
</dbReference>
<dbReference type="GO" id="GO:0005737">
    <property type="term" value="C:cytoplasm"/>
    <property type="evidence" value="ECO:0007669"/>
    <property type="project" value="TreeGrafter"/>
</dbReference>
<evidence type="ECO:0000259" key="1">
    <source>
        <dbReference type="PROSITE" id="PS50404"/>
    </source>
</evidence>
<dbReference type="SUPFAM" id="SSF52833">
    <property type="entry name" value="Thioredoxin-like"/>
    <property type="match status" value="1"/>
</dbReference>
<dbReference type="PANTHER" id="PTHR43968:SF6">
    <property type="entry name" value="GLUTATHIONE S-TRANSFERASE OMEGA"/>
    <property type="match status" value="1"/>
</dbReference>
<protein>
    <submittedName>
        <fullName evidence="2">Glutathione S-transferase family protein</fullName>
    </submittedName>
</protein>
<dbReference type="PANTHER" id="PTHR43968">
    <property type="match status" value="1"/>
</dbReference>
<dbReference type="PaxDb" id="246200-SPO2059"/>
<dbReference type="CDD" id="cd00299">
    <property type="entry name" value="GST_C_family"/>
    <property type="match status" value="1"/>
</dbReference>
<organism evidence="2 3">
    <name type="scientific">Ruegeria pomeroyi (strain ATCC 700808 / DSM 15171 / DSS-3)</name>
    <name type="common">Silicibacter pomeroyi</name>
    <dbReference type="NCBI Taxonomy" id="246200"/>
    <lineage>
        <taxon>Bacteria</taxon>
        <taxon>Pseudomonadati</taxon>
        <taxon>Pseudomonadota</taxon>
        <taxon>Alphaproteobacteria</taxon>
        <taxon>Rhodobacterales</taxon>
        <taxon>Roseobacteraceae</taxon>
        <taxon>Ruegeria</taxon>
    </lineage>
</organism>
<dbReference type="Gene3D" id="1.20.1050.10">
    <property type="match status" value="1"/>
</dbReference>
<name>Q5LRR6_RUEPO</name>
<gene>
    <name evidence="2" type="ordered locus">SPO2059</name>
</gene>
<dbReference type="CDD" id="cd00570">
    <property type="entry name" value="GST_N_family"/>
    <property type="match status" value="1"/>
</dbReference>
<keyword evidence="3" id="KW-1185">Reference proteome</keyword>
<dbReference type="EMBL" id="CP000031">
    <property type="protein sequence ID" value="AAV95330.1"/>
    <property type="molecule type" value="Genomic_DNA"/>
</dbReference>
<dbReference type="PROSITE" id="PS50404">
    <property type="entry name" value="GST_NTER"/>
    <property type="match status" value="1"/>
</dbReference>
<dbReference type="InterPro" id="IPR004045">
    <property type="entry name" value="Glutathione_S-Trfase_N"/>
</dbReference>
<sequence>MIRFRQHDPGAKTLSGKFIIHHIPVCPFSQRIEILLALRSLSDAVEFRVVDITRPRDPELLAKTRGTTALPVLETPDGRIIKESLVILRYLDEVLPGAPLRRIDPAEHAIESMLIAKEGAFVTAGYLYVMNQDRSQREAHLDRLLGLYRGLDDFLVEHNPKGTWLFDGFGLAEAVYTPLFKRFWFLDYYEDFALPDDPAYDRVRVWRAACIAHPATDQVSEEEIVKLYYDYALGAGNGALVDGRTVSSFAFEPDWRSRPWPPRDKYDGTASDAALGLLSV</sequence>
<feature type="domain" description="GST N-terminal" evidence="1">
    <location>
        <begin position="16"/>
        <end position="99"/>
    </location>
</feature>
<reference evidence="2 3" key="2">
    <citation type="journal article" date="2014" name="Stand. Genomic Sci.">
        <title>An updated genome annotation for the model marine bacterium Ruegeria pomeroyi DSS-3.</title>
        <authorList>
            <person name="Rivers A.R."/>
            <person name="Smith C.B."/>
            <person name="Moran M.A."/>
        </authorList>
    </citation>
    <scope>GENOME REANNOTATION</scope>
    <source>
        <strain evidence="3">ATCC 700808 / DSM 15171 / DSS-3</strain>
    </source>
</reference>
<dbReference type="Gene3D" id="3.40.30.10">
    <property type="entry name" value="Glutaredoxin"/>
    <property type="match status" value="1"/>
</dbReference>
<evidence type="ECO:0000313" key="3">
    <source>
        <dbReference type="Proteomes" id="UP000001023"/>
    </source>
</evidence>
<dbReference type="SUPFAM" id="SSF47616">
    <property type="entry name" value="GST C-terminal domain-like"/>
    <property type="match status" value="1"/>
</dbReference>